<evidence type="ECO:0000256" key="6">
    <source>
        <dbReference type="ARBA" id="ARBA00011946"/>
    </source>
</evidence>
<proteinExistence type="inferred from homology"/>
<evidence type="ECO:0000256" key="12">
    <source>
        <dbReference type="ARBA" id="ARBA00022723"/>
    </source>
</evidence>
<accession>A0A2M7E7D5</accession>
<dbReference type="FunFam" id="3.30.70.120:FF:000002">
    <property type="entry name" value="ATP phosphoribosyltransferase"/>
    <property type="match status" value="1"/>
</dbReference>
<dbReference type="GO" id="GO:0005737">
    <property type="term" value="C:cytoplasm"/>
    <property type="evidence" value="ECO:0007669"/>
    <property type="project" value="UniProtKB-SubCell"/>
</dbReference>
<dbReference type="GO" id="GO:0005524">
    <property type="term" value="F:ATP binding"/>
    <property type="evidence" value="ECO:0007669"/>
    <property type="project" value="UniProtKB-KW"/>
</dbReference>
<dbReference type="SUPFAM" id="SSF54913">
    <property type="entry name" value="GlnB-like"/>
    <property type="match status" value="1"/>
</dbReference>
<evidence type="ECO:0000256" key="10">
    <source>
        <dbReference type="ARBA" id="ARBA00022676"/>
    </source>
</evidence>
<evidence type="ECO:0000256" key="18">
    <source>
        <dbReference type="HAMAP-Rule" id="MF_00079"/>
    </source>
</evidence>
<comment type="pathway">
    <text evidence="4 18">Amino-acid biosynthesis; L-histidine biosynthesis; L-histidine from 5-phospho-alpha-D-ribose 1-diphosphate: step 1/9.</text>
</comment>
<evidence type="ECO:0000313" key="21">
    <source>
        <dbReference type="EMBL" id="PIV63652.1"/>
    </source>
</evidence>
<evidence type="ECO:0000256" key="4">
    <source>
        <dbReference type="ARBA" id="ARBA00004667"/>
    </source>
</evidence>
<feature type="domain" description="Histidine biosynthesis HisG C-terminal" evidence="20">
    <location>
        <begin position="215"/>
        <end position="287"/>
    </location>
</feature>
<dbReference type="Gene3D" id="3.30.70.120">
    <property type="match status" value="1"/>
</dbReference>
<evidence type="ECO:0000313" key="22">
    <source>
        <dbReference type="Proteomes" id="UP000228886"/>
    </source>
</evidence>
<name>A0A2M7E7D5_9BACT</name>
<evidence type="ECO:0000256" key="8">
    <source>
        <dbReference type="ARBA" id="ARBA00022490"/>
    </source>
</evidence>
<evidence type="ECO:0000256" key="15">
    <source>
        <dbReference type="ARBA" id="ARBA00022842"/>
    </source>
</evidence>
<dbReference type="InterPro" id="IPR013115">
    <property type="entry name" value="HisG_C"/>
</dbReference>
<keyword evidence="14 18" id="KW-0067">ATP-binding</keyword>
<keyword evidence="16 18" id="KW-0368">Histidine biosynthesis</keyword>
<dbReference type="EMBL" id="PETL01000298">
    <property type="protein sequence ID" value="PIV63652.1"/>
    <property type="molecule type" value="Genomic_DNA"/>
</dbReference>
<dbReference type="EC" id="2.4.2.17" evidence="6 18"/>
<keyword evidence="8 18" id="KW-0963">Cytoplasm</keyword>
<reference evidence="22" key="1">
    <citation type="submission" date="2017-09" db="EMBL/GenBank/DDBJ databases">
        <title>Depth-based differentiation of microbial function through sediment-hosted aquifers and enrichment of novel symbionts in the deep terrestrial subsurface.</title>
        <authorList>
            <person name="Probst A.J."/>
            <person name="Ladd B."/>
            <person name="Jarett J.K."/>
            <person name="Geller-Mcgrath D.E."/>
            <person name="Sieber C.M.K."/>
            <person name="Emerson J.B."/>
            <person name="Anantharaman K."/>
            <person name="Thomas B.C."/>
            <person name="Malmstrom R."/>
            <person name="Stieglmeier M."/>
            <person name="Klingl A."/>
            <person name="Woyke T."/>
            <person name="Ryan C.M."/>
            <person name="Banfield J.F."/>
        </authorList>
    </citation>
    <scope>NUCLEOTIDE SEQUENCE [LARGE SCALE GENOMIC DNA]</scope>
</reference>
<dbReference type="Pfam" id="PF08029">
    <property type="entry name" value="HisG_C"/>
    <property type="match status" value="1"/>
</dbReference>
<keyword evidence="11 18" id="KW-0808">Transferase</keyword>
<dbReference type="InterPro" id="IPR011322">
    <property type="entry name" value="N-reg_PII-like_a/b"/>
</dbReference>
<comment type="activity regulation">
    <text evidence="18">Feedback inhibited by histidine.</text>
</comment>
<evidence type="ECO:0000256" key="17">
    <source>
        <dbReference type="ARBA" id="ARBA00024861"/>
    </source>
</evidence>
<feature type="domain" description="ATP phosphoribosyltransferase catalytic" evidence="19">
    <location>
        <begin position="50"/>
        <end position="208"/>
    </location>
</feature>
<comment type="subcellular location">
    <subcellularLocation>
        <location evidence="3 18">Cytoplasm</location>
    </subcellularLocation>
</comment>
<evidence type="ECO:0000259" key="20">
    <source>
        <dbReference type="Pfam" id="PF08029"/>
    </source>
</evidence>
<comment type="cofactor">
    <cofactor evidence="2 18">
        <name>Mg(2+)</name>
        <dbReference type="ChEBI" id="CHEBI:18420"/>
    </cofactor>
</comment>
<dbReference type="Proteomes" id="UP000228886">
    <property type="component" value="Unassembled WGS sequence"/>
</dbReference>
<comment type="caution">
    <text evidence="21">The sequence shown here is derived from an EMBL/GenBank/DDBJ whole genome shotgun (WGS) entry which is preliminary data.</text>
</comment>
<dbReference type="GO" id="GO:0000105">
    <property type="term" value="P:L-histidine biosynthetic process"/>
    <property type="evidence" value="ECO:0007669"/>
    <property type="project" value="UniProtKB-UniRule"/>
</dbReference>
<dbReference type="InterPro" id="IPR001348">
    <property type="entry name" value="ATP_PRibTrfase_HisG"/>
</dbReference>
<dbReference type="PANTHER" id="PTHR21403">
    <property type="entry name" value="ATP PHOSPHORIBOSYLTRANSFERASE ATP-PRTASE"/>
    <property type="match status" value="1"/>
</dbReference>
<keyword evidence="15 18" id="KW-0460">Magnesium</keyword>
<evidence type="ECO:0000259" key="19">
    <source>
        <dbReference type="Pfam" id="PF01634"/>
    </source>
</evidence>
<evidence type="ECO:0000256" key="1">
    <source>
        <dbReference type="ARBA" id="ARBA00000915"/>
    </source>
</evidence>
<keyword evidence="10 18" id="KW-0328">Glycosyltransferase</keyword>
<dbReference type="InterPro" id="IPR013820">
    <property type="entry name" value="ATP_PRibTrfase_cat"/>
</dbReference>
<dbReference type="HAMAP" id="MF_00079">
    <property type="entry name" value="HisG_Long"/>
    <property type="match status" value="1"/>
</dbReference>
<evidence type="ECO:0000256" key="9">
    <source>
        <dbReference type="ARBA" id="ARBA00022605"/>
    </source>
</evidence>
<dbReference type="UniPathway" id="UPA00031">
    <property type="reaction ID" value="UER00006"/>
</dbReference>
<keyword evidence="12 18" id="KW-0479">Metal-binding</keyword>
<dbReference type="SUPFAM" id="SSF53850">
    <property type="entry name" value="Periplasmic binding protein-like II"/>
    <property type="match status" value="1"/>
</dbReference>
<dbReference type="GO" id="GO:0000287">
    <property type="term" value="F:magnesium ion binding"/>
    <property type="evidence" value="ECO:0007669"/>
    <property type="project" value="UniProtKB-UniRule"/>
</dbReference>
<dbReference type="GO" id="GO:0003879">
    <property type="term" value="F:ATP phosphoribosyltransferase activity"/>
    <property type="evidence" value="ECO:0007669"/>
    <property type="project" value="UniProtKB-UniRule"/>
</dbReference>
<dbReference type="NCBIfam" id="TIGR03455">
    <property type="entry name" value="HisG_C-term"/>
    <property type="match status" value="1"/>
</dbReference>
<sequence>MKKLKIALPKGSLQDFTFSLFKRAGFRLKVEERSYLVSTNDPELEVSLIRAQEIPTYVEKGAVDSGISGKDWILENKARVKEVKELPYTKQGIGSVKLVIAVPKNSPIKKVSDLEGKTIATELVNVTKDYLKKKGVSAKVEFSWGATEIKAGRLVDAIAELTETGATLIAHNLKIIETILTSTPRLIANTKSFREPWKRKKLSALALLLEGALLAETKVGLKLNILSGRLKKLLSVLPALRKPTVSSLSEEGWCAVEAIVEKEEVKNLIPRLKEIGAEGIIEYPLNKVIY</sequence>
<evidence type="ECO:0000256" key="14">
    <source>
        <dbReference type="ARBA" id="ARBA00022840"/>
    </source>
</evidence>
<gene>
    <name evidence="18" type="primary">hisG</name>
    <name evidence="21" type="ORF">COS11_06315</name>
</gene>
<evidence type="ECO:0000256" key="16">
    <source>
        <dbReference type="ARBA" id="ARBA00023102"/>
    </source>
</evidence>
<organism evidence="21 22">
    <name type="scientific">bacterium (Candidatus Ratteibacteria) CG01_land_8_20_14_3_00_40_19</name>
    <dbReference type="NCBI Taxonomy" id="2014290"/>
    <lineage>
        <taxon>Bacteria</taxon>
        <taxon>Candidatus Ratteibacteria</taxon>
    </lineage>
</organism>
<dbReference type="Pfam" id="PF01634">
    <property type="entry name" value="HisG"/>
    <property type="match status" value="1"/>
</dbReference>
<evidence type="ECO:0000256" key="11">
    <source>
        <dbReference type="ARBA" id="ARBA00022679"/>
    </source>
</evidence>
<comment type="catalytic activity">
    <reaction evidence="1 18">
        <text>1-(5-phospho-beta-D-ribosyl)-ATP + diphosphate = 5-phospho-alpha-D-ribose 1-diphosphate + ATP</text>
        <dbReference type="Rhea" id="RHEA:18473"/>
        <dbReference type="ChEBI" id="CHEBI:30616"/>
        <dbReference type="ChEBI" id="CHEBI:33019"/>
        <dbReference type="ChEBI" id="CHEBI:58017"/>
        <dbReference type="ChEBI" id="CHEBI:73183"/>
        <dbReference type="EC" id="2.4.2.17"/>
    </reaction>
</comment>
<evidence type="ECO:0000256" key="5">
    <source>
        <dbReference type="ARBA" id="ARBA00007955"/>
    </source>
</evidence>
<evidence type="ECO:0000256" key="13">
    <source>
        <dbReference type="ARBA" id="ARBA00022741"/>
    </source>
</evidence>
<comment type="similarity">
    <text evidence="5 18">Belongs to the ATP phosphoribosyltransferase family. Long subfamily.</text>
</comment>
<evidence type="ECO:0000256" key="7">
    <source>
        <dbReference type="ARBA" id="ARBA00020998"/>
    </source>
</evidence>
<keyword evidence="9 18" id="KW-0028">Amino-acid biosynthesis</keyword>
<dbReference type="PANTHER" id="PTHR21403:SF10">
    <property type="entry name" value="ATP PHOSPHORIBOSYLTRANSFERASE"/>
    <property type="match status" value="1"/>
</dbReference>
<evidence type="ECO:0000256" key="3">
    <source>
        <dbReference type="ARBA" id="ARBA00004496"/>
    </source>
</evidence>
<keyword evidence="13 18" id="KW-0547">Nucleotide-binding</keyword>
<dbReference type="InterPro" id="IPR020621">
    <property type="entry name" value="ATP-PRT_HisG_long"/>
</dbReference>
<dbReference type="NCBIfam" id="TIGR00070">
    <property type="entry name" value="hisG"/>
    <property type="match status" value="1"/>
</dbReference>
<dbReference type="AlphaFoldDB" id="A0A2M7E7D5"/>
<dbReference type="InterPro" id="IPR015867">
    <property type="entry name" value="N-reg_PII/ATP_PRibTrfase_C"/>
</dbReference>
<dbReference type="Gene3D" id="3.40.190.10">
    <property type="entry name" value="Periplasmic binding protein-like II"/>
    <property type="match status" value="2"/>
</dbReference>
<evidence type="ECO:0000256" key="2">
    <source>
        <dbReference type="ARBA" id="ARBA00001946"/>
    </source>
</evidence>
<comment type="function">
    <text evidence="17 18">Catalyzes the condensation of ATP and 5-phosphoribose 1-diphosphate to form N'-(5'-phosphoribosyl)-ATP (PR-ATP). Has a crucial role in the pathway because the rate of histidine biosynthesis seems to be controlled primarily by regulation of HisG enzymatic activity.</text>
</comment>
<protein>
    <recommendedName>
        <fullName evidence="7 18">ATP phosphoribosyltransferase</fullName>
        <shortName evidence="18">ATP-PRT</shortName>
        <shortName evidence="18">ATP-PRTase</shortName>
        <ecNumber evidence="6 18">2.4.2.17</ecNumber>
    </recommendedName>
</protein>